<keyword evidence="3" id="KW-1185">Reference proteome</keyword>
<dbReference type="EMBL" id="BDDD01006750">
    <property type="protein sequence ID" value="GAV90927.1"/>
    <property type="molecule type" value="Genomic_DNA"/>
</dbReference>
<accession>A0A1Q3DEM9</accession>
<name>A0A1Q3DEM9_CEPFO</name>
<feature type="region of interest" description="Disordered" evidence="1">
    <location>
        <begin position="66"/>
        <end position="86"/>
    </location>
</feature>
<dbReference type="InParanoid" id="A0A1Q3DEM9"/>
<evidence type="ECO:0000313" key="2">
    <source>
        <dbReference type="EMBL" id="GAV90927.1"/>
    </source>
</evidence>
<dbReference type="AlphaFoldDB" id="A0A1Q3DEM9"/>
<feature type="region of interest" description="Disordered" evidence="1">
    <location>
        <begin position="113"/>
        <end position="155"/>
    </location>
</feature>
<reference evidence="3" key="1">
    <citation type="submission" date="2016-04" db="EMBL/GenBank/DDBJ databases">
        <title>Cephalotus genome sequencing.</title>
        <authorList>
            <person name="Fukushima K."/>
            <person name="Hasebe M."/>
            <person name="Fang X."/>
        </authorList>
    </citation>
    <scope>NUCLEOTIDE SEQUENCE [LARGE SCALE GENOMIC DNA]</scope>
    <source>
        <strain evidence="3">cv. St1</strain>
    </source>
</reference>
<dbReference type="Proteomes" id="UP000187406">
    <property type="component" value="Unassembled WGS sequence"/>
</dbReference>
<protein>
    <submittedName>
        <fullName evidence="2">Uncharacterized protein</fullName>
    </submittedName>
</protein>
<dbReference type="STRING" id="3775.A0A1Q3DEM9"/>
<proteinExistence type="predicted"/>
<gene>
    <name evidence="2" type="ORF">CFOL_v3_34327</name>
</gene>
<sequence>MLPETTKPSHSATHGEKHKQLDREVREMVNAITHRITGSSHHEDEAEDEHGIRIITLAGTNTGATMRSELDDKSEPHGVPSLGEPEALSTYLNSNIQAVNNSIMLGSSYNTNDPGIHMEISDLFEQQGHKPNKHARKGTKDKEPVKSEQQTQHSD</sequence>
<dbReference type="FunCoup" id="A0A1Q3DEM9">
    <property type="interactions" value="380"/>
</dbReference>
<dbReference type="PANTHER" id="PTHR33472">
    <property type="entry name" value="OS01G0106600 PROTEIN"/>
    <property type="match status" value="1"/>
</dbReference>
<feature type="compositionally biased region" description="Basic and acidic residues" evidence="1">
    <location>
        <begin position="13"/>
        <end position="22"/>
    </location>
</feature>
<feature type="compositionally biased region" description="Polar residues" evidence="1">
    <location>
        <begin position="1"/>
        <end position="12"/>
    </location>
</feature>
<evidence type="ECO:0000256" key="1">
    <source>
        <dbReference type="SAM" id="MobiDB-lite"/>
    </source>
</evidence>
<organism evidence="2 3">
    <name type="scientific">Cephalotus follicularis</name>
    <name type="common">Albany pitcher plant</name>
    <dbReference type="NCBI Taxonomy" id="3775"/>
    <lineage>
        <taxon>Eukaryota</taxon>
        <taxon>Viridiplantae</taxon>
        <taxon>Streptophyta</taxon>
        <taxon>Embryophyta</taxon>
        <taxon>Tracheophyta</taxon>
        <taxon>Spermatophyta</taxon>
        <taxon>Magnoliopsida</taxon>
        <taxon>eudicotyledons</taxon>
        <taxon>Gunneridae</taxon>
        <taxon>Pentapetalae</taxon>
        <taxon>rosids</taxon>
        <taxon>fabids</taxon>
        <taxon>Oxalidales</taxon>
        <taxon>Cephalotaceae</taxon>
        <taxon>Cephalotus</taxon>
    </lineage>
</organism>
<dbReference type="PANTHER" id="PTHR33472:SF28">
    <property type="entry name" value="BROMO AND FHA DOMAIN-CONTAINING PROTEIN DDB_G0267958"/>
    <property type="match status" value="1"/>
</dbReference>
<comment type="caution">
    <text evidence="2">The sequence shown here is derived from an EMBL/GenBank/DDBJ whole genome shotgun (WGS) entry which is preliminary data.</text>
</comment>
<dbReference type="OrthoDB" id="774437at2759"/>
<evidence type="ECO:0000313" key="3">
    <source>
        <dbReference type="Proteomes" id="UP000187406"/>
    </source>
</evidence>
<feature type="region of interest" description="Disordered" evidence="1">
    <location>
        <begin position="1"/>
        <end position="22"/>
    </location>
</feature>